<evidence type="ECO:0000256" key="1">
    <source>
        <dbReference type="SAM" id="Phobius"/>
    </source>
</evidence>
<evidence type="ECO:0000256" key="2">
    <source>
        <dbReference type="SAM" id="SignalP"/>
    </source>
</evidence>
<comment type="caution">
    <text evidence="3">The sequence shown here is derived from an EMBL/GenBank/DDBJ whole genome shotgun (WGS) entry which is preliminary data.</text>
</comment>
<evidence type="ECO:0000313" key="4">
    <source>
        <dbReference type="Proteomes" id="UP001165962"/>
    </source>
</evidence>
<evidence type="ECO:0000313" key="3">
    <source>
        <dbReference type="EMBL" id="NHN32865.1"/>
    </source>
</evidence>
<feature type="signal peptide" evidence="2">
    <location>
        <begin position="1"/>
        <end position="25"/>
    </location>
</feature>
<feature type="chain" id="PRO_5045224384" evidence="2">
    <location>
        <begin position="26"/>
        <end position="72"/>
    </location>
</feature>
<gene>
    <name evidence="3" type="ORF">G9U52_23905</name>
</gene>
<keyword evidence="1" id="KW-1133">Transmembrane helix</keyword>
<dbReference type="EMBL" id="JAAOIW010000009">
    <property type="protein sequence ID" value="NHN32865.1"/>
    <property type="molecule type" value="Genomic_DNA"/>
</dbReference>
<sequence length="72" mass="7946">MKLYNFLPVVLLISALTTFNGTASATFPFTERAAIKHTELANRHRSGTTINYGGLVGIGFICTGCCLRRYEF</sequence>
<protein>
    <submittedName>
        <fullName evidence="3">Uncharacterized protein</fullName>
    </submittedName>
</protein>
<name>A0ABX0JGR7_9BACL</name>
<reference evidence="3" key="1">
    <citation type="submission" date="2020-03" db="EMBL/GenBank/DDBJ databases">
        <title>Draft sequencing of Paenibacilllus sp. S3N08.</title>
        <authorList>
            <person name="Kim D.-U."/>
        </authorList>
    </citation>
    <scope>NUCLEOTIDE SEQUENCE</scope>
    <source>
        <strain evidence="3">S3N08</strain>
    </source>
</reference>
<keyword evidence="1" id="KW-0472">Membrane</keyword>
<keyword evidence="2" id="KW-0732">Signal</keyword>
<organism evidence="3 4">
    <name type="scientific">Paenibacillus agricola</name>
    <dbReference type="NCBI Taxonomy" id="2716264"/>
    <lineage>
        <taxon>Bacteria</taxon>
        <taxon>Bacillati</taxon>
        <taxon>Bacillota</taxon>
        <taxon>Bacilli</taxon>
        <taxon>Bacillales</taxon>
        <taxon>Paenibacillaceae</taxon>
        <taxon>Paenibacillus</taxon>
    </lineage>
</organism>
<dbReference type="Proteomes" id="UP001165962">
    <property type="component" value="Unassembled WGS sequence"/>
</dbReference>
<accession>A0ABX0JGR7</accession>
<keyword evidence="4" id="KW-1185">Reference proteome</keyword>
<feature type="transmembrane region" description="Helical" evidence="1">
    <location>
        <begin position="49"/>
        <end position="67"/>
    </location>
</feature>
<keyword evidence="1" id="KW-0812">Transmembrane</keyword>
<proteinExistence type="predicted"/>